<name>A0AAN6XYC5_9PEZI</name>
<accession>A0AAN6XYC5</accession>
<reference evidence="4" key="1">
    <citation type="journal article" date="2023" name="Mol. Phylogenet. Evol.">
        <title>Genome-scale phylogeny and comparative genomics of the fungal order Sordariales.</title>
        <authorList>
            <person name="Hensen N."/>
            <person name="Bonometti L."/>
            <person name="Westerberg I."/>
            <person name="Brannstrom I.O."/>
            <person name="Guillou S."/>
            <person name="Cros-Aarteil S."/>
            <person name="Calhoun S."/>
            <person name="Haridas S."/>
            <person name="Kuo A."/>
            <person name="Mondo S."/>
            <person name="Pangilinan J."/>
            <person name="Riley R."/>
            <person name="LaButti K."/>
            <person name="Andreopoulos B."/>
            <person name="Lipzen A."/>
            <person name="Chen C."/>
            <person name="Yan M."/>
            <person name="Daum C."/>
            <person name="Ng V."/>
            <person name="Clum A."/>
            <person name="Steindorff A."/>
            <person name="Ohm R.A."/>
            <person name="Martin F."/>
            <person name="Silar P."/>
            <person name="Natvig D.O."/>
            <person name="Lalanne C."/>
            <person name="Gautier V."/>
            <person name="Ament-Velasquez S.L."/>
            <person name="Kruys A."/>
            <person name="Hutchinson M.I."/>
            <person name="Powell A.J."/>
            <person name="Barry K."/>
            <person name="Miller A.N."/>
            <person name="Grigoriev I.V."/>
            <person name="Debuchy R."/>
            <person name="Gladieux P."/>
            <person name="Hiltunen Thoren M."/>
            <person name="Johannesson H."/>
        </authorList>
    </citation>
    <scope>NUCLEOTIDE SEQUENCE</scope>
    <source>
        <strain evidence="4">PSN293</strain>
    </source>
</reference>
<proteinExistence type="predicted"/>
<protein>
    <recommendedName>
        <fullName evidence="6">TRP C-terminal domain-containing protein</fullName>
    </recommendedName>
</protein>
<keyword evidence="5" id="KW-1185">Reference proteome</keyword>
<feature type="coiled-coil region" evidence="1">
    <location>
        <begin position="678"/>
        <end position="705"/>
    </location>
</feature>
<comment type="caution">
    <text evidence="4">The sequence shown here is derived from an EMBL/GenBank/DDBJ whole genome shotgun (WGS) entry which is preliminary data.</text>
</comment>
<keyword evidence="1" id="KW-0175">Coiled coil</keyword>
<keyword evidence="3" id="KW-0732">Signal</keyword>
<gene>
    <name evidence="4" type="ORF">QBC37DRAFT_457539</name>
</gene>
<feature type="transmembrane region" description="Helical" evidence="2">
    <location>
        <begin position="630"/>
        <end position="655"/>
    </location>
</feature>
<evidence type="ECO:0000256" key="2">
    <source>
        <dbReference type="SAM" id="Phobius"/>
    </source>
</evidence>
<evidence type="ECO:0000313" key="4">
    <source>
        <dbReference type="EMBL" id="KAK4206777.1"/>
    </source>
</evidence>
<feature type="chain" id="PRO_5042955416" description="TRP C-terminal domain-containing protein" evidence="3">
    <location>
        <begin position="26"/>
        <end position="966"/>
    </location>
</feature>
<dbReference type="AlphaFoldDB" id="A0AAN6XYC5"/>
<feature type="transmembrane region" description="Helical" evidence="2">
    <location>
        <begin position="936"/>
        <end position="958"/>
    </location>
</feature>
<feature type="signal peptide" evidence="3">
    <location>
        <begin position="1"/>
        <end position="25"/>
    </location>
</feature>
<evidence type="ECO:0000256" key="3">
    <source>
        <dbReference type="SAM" id="SignalP"/>
    </source>
</evidence>
<evidence type="ECO:0000256" key="1">
    <source>
        <dbReference type="SAM" id="Coils"/>
    </source>
</evidence>
<dbReference type="EMBL" id="MU858353">
    <property type="protein sequence ID" value="KAK4206777.1"/>
    <property type="molecule type" value="Genomic_DNA"/>
</dbReference>
<keyword evidence="2" id="KW-0812">Transmembrane</keyword>
<evidence type="ECO:0008006" key="6">
    <source>
        <dbReference type="Google" id="ProtNLM"/>
    </source>
</evidence>
<keyword evidence="2" id="KW-0472">Membrane</keyword>
<evidence type="ECO:0000313" key="5">
    <source>
        <dbReference type="Proteomes" id="UP001301769"/>
    </source>
</evidence>
<feature type="transmembrane region" description="Helical" evidence="2">
    <location>
        <begin position="464"/>
        <end position="486"/>
    </location>
</feature>
<reference evidence="4" key="2">
    <citation type="submission" date="2023-05" db="EMBL/GenBank/DDBJ databases">
        <authorList>
            <consortium name="Lawrence Berkeley National Laboratory"/>
            <person name="Steindorff A."/>
            <person name="Hensen N."/>
            <person name="Bonometti L."/>
            <person name="Westerberg I."/>
            <person name="Brannstrom I.O."/>
            <person name="Guillou S."/>
            <person name="Cros-Aarteil S."/>
            <person name="Calhoun S."/>
            <person name="Haridas S."/>
            <person name="Kuo A."/>
            <person name="Mondo S."/>
            <person name="Pangilinan J."/>
            <person name="Riley R."/>
            <person name="Labutti K."/>
            <person name="Andreopoulos B."/>
            <person name="Lipzen A."/>
            <person name="Chen C."/>
            <person name="Yanf M."/>
            <person name="Daum C."/>
            <person name="Ng V."/>
            <person name="Clum A."/>
            <person name="Ohm R."/>
            <person name="Martin F."/>
            <person name="Silar P."/>
            <person name="Natvig D."/>
            <person name="Lalanne C."/>
            <person name="Gautier V."/>
            <person name="Ament-Velasquez S.L."/>
            <person name="Kruys A."/>
            <person name="Hutchinson M.I."/>
            <person name="Powell A.J."/>
            <person name="Barry K."/>
            <person name="Miller A.N."/>
            <person name="Grigoriev I.V."/>
            <person name="Debuchy R."/>
            <person name="Gladieux P."/>
            <person name="Thoren M.H."/>
            <person name="Johannesson H."/>
        </authorList>
    </citation>
    <scope>NUCLEOTIDE SEQUENCE</scope>
    <source>
        <strain evidence="4">PSN293</strain>
    </source>
</reference>
<feature type="transmembrane region" description="Helical" evidence="2">
    <location>
        <begin position="568"/>
        <end position="590"/>
    </location>
</feature>
<organism evidence="4 5">
    <name type="scientific">Rhypophila decipiens</name>
    <dbReference type="NCBI Taxonomy" id="261697"/>
    <lineage>
        <taxon>Eukaryota</taxon>
        <taxon>Fungi</taxon>
        <taxon>Dikarya</taxon>
        <taxon>Ascomycota</taxon>
        <taxon>Pezizomycotina</taxon>
        <taxon>Sordariomycetes</taxon>
        <taxon>Sordariomycetidae</taxon>
        <taxon>Sordariales</taxon>
        <taxon>Naviculisporaceae</taxon>
        <taxon>Rhypophila</taxon>
    </lineage>
</organism>
<keyword evidence="2" id="KW-1133">Transmembrane helix</keyword>
<sequence length="966" mass="106823">MRFTSRNDGPPGMILILSWSLLARSQYSYPSTAPLAPDNSTSQANCTFDRDPNALPPVPPWAGSLQAPPKCAVGSCPTVFNSCCTSTKCTMTFIGACMQQGTMINRECGCPDFDASGCVKCTDNALGKAEYYRWLNITCGDVDGWDGLPKDWTKANSSLDLVYLGEAEVCLDNRYYPCRKCGDPDGYYAPHYCVDENHMLDYAGYLTPELNVPPCVWRDCPVLWGHYNASLADKEDFYLLDLDPAITTDREDGRYYLERSFCATSSHLTCPGMCASPSEQSDLILWLNNTCAAYPAFPGLPSNWTAIVSAGAIVPDSPEAVALHLVPSDRIILDVPSCLFDTCRETLTRDINTTAEVYCQLDASGRFCTRNNTLVSLPTFCSPLSYPATCPESCLLAFDRPTWLSFLNTTCSPAFPPQDFTVLPQNWTSLLNVLISDLRPWPTVVSPDLSEALAFSTSLSCPSAAANLGVFAAVNIAMLIITPILGRRTVVSKLTFGILGKPHSQGWMLMGPLTAMLQTSANLLNAALIRSTPGYAGTSMTTILLLWFSRPRLAWLSVGLVGFQSGRAMYLSVAATSLTAEMILQLLSVYTMGFVANHARKQGFYKLGNYQAVITASGDGDDSTMGTDAMAMYAGALLWLIVVIITLAIVGKAVFDVNVAIGNFKWTSGLDIFSSKKEGKLRDEIEELKRQVDRAERDVGTWLDNTTLTRTLMSRNQKLAWEEISRQIRETKSNQTEEGQSRADWTRRTEYRRVRGGGQQGALDVLLESLGELRNCASEREGKYKAAVSRLGEGQFAEGRGNDDQDMVATRQEADDLAASIGYLATDQIDILEWTKAQAKDSLSRIDPRRDDKNNALAAKHARVEERNCWYVHNHVVGSKNESGVVALTAESKAAWRRWKDIADLTTRLERLWAQRRKLPTGTQWILQTQSKLRRVVLITIFGMFGCWIAQWLFWVGFVRLYTPDG</sequence>
<dbReference type="Proteomes" id="UP001301769">
    <property type="component" value="Unassembled WGS sequence"/>
</dbReference>